<dbReference type="SUPFAM" id="SSF52317">
    <property type="entry name" value="Class I glutamine amidotransferase-like"/>
    <property type="match status" value="1"/>
</dbReference>
<proteinExistence type="inferred from homology"/>
<evidence type="ECO:0000256" key="3">
    <source>
        <dbReference type="ARBA" id="ARBA00022741"/>
    </source>
</evidence>
<comment type="caution">
    <text evidence="10">The sequence shown here is derived from an EMBL/GenBank/DDBJ whole genome shotgun (WGS) entry which is preliminary data.</text>
</comment>
<dbReference type="PROSITE" id="PS51274">
    <property type="entry name" value="GATASE_COBBQ"/>
    <property type="match status" value="1"/>
</dbReference>
<dbReference type="InterPro" id="IPR027417">
    <property type="entry name" value="P-loop_NTPase"/>
</dbReference>
<comment type="similarity">
    <text evidence="7">Belongs to the CobB/CbiA family.</text>
</comment>
<dbReference type="EC" id="6.3.5.9" evidence="7"/>
<dbReference type="InterPro" id="IPR004484">
    <property type="entry name" value="CbiA/CobB_synth"/>
</dbReference>
<feature type="active site" description="Nucleophile" evidence="7">
    <location>
        <position position="332"/>
    </location>
</feature>
<evidence type="ECO:0000259" key="9">
    <source>
        <dbReference type="Pfam" id="PF07685"/>
    </source>
</evidence>
<accession>A0ABX9HHZ8</accession>
<gene>
    <name evidence="7" type="primary">cobB</name>
    <name evidence="10" type="ORF">C1876_10855</name>
</gene>
<feature type="site" description="Increases nucleophilicity of active site Cys" evidence="7">
    <location>
        <position position="435"/>
    </location>
</feature>
<keyword evidence="4 7" id="KW-0067">ATP-binding</keyword>
<evidence type="ECO:0000256" key="1">
    <source>
        <dbReference type="ARBA" id="ARBA00001946"/>
    </source>
</evidence>
<dbReference type="Pfam" id="PF01656">
    <property type="entry name" value="CbiA"/>
    <property type="match status" value="1"/>
</dbReference>
<comment type="domain">
    <text evidence="7">Comprises of two domains. The C-terminal domain contains the binding site for glutamine and catalyzes the hydrolysis of this substrate to glutamate and ammonia. The N-terminal domain is anticipated to bind ATP and hydrogenobyrinate and catalyzes the ultimate synthesis of the diamide product. The ammonia produced via the glutaminase domain is probably translocated to the adjacent domain via a molecular tunnel, where it reacts with an activated intermediate.</text>
</comment>
<comment type="function">
    <text evidence="7">Catalyzes the ATP-dependent amidation of the two carboxylate groups at positions a and c of hydrogenobyrinate, using either L-glutamine or ammonia as the nitrogen source.</text>
</comment>
<dbReference type="SUPFAM" id="SSF52540">
    <property type="entry name" value="P-loop containing nucleoside triphosphate hydrolases"/>
    <property type="match status" value="1"/>
</dbReference>
<dbReference type="CDD" id="cd05388">
    <property type="entry name" value="CobB_N"/>
    <property type="match status" value="1"/>
</dbReference>
<keyword evidence="11" id="KW-1185">Reference proteome</keyword>
<organism evidence="10 11">
    <name type="scientific">Eggerthella sinensis</name>
    <dbReference type="NCBI Taxonomy" id="242230"/>
    <lineage>
        <taxon>Bacteria</taxon>
        <taxon>Bacillati</taxon>
        <taxon>Actinomycetota</taxon>
        <taxon>Coriobacteriia</taxon>
        <taxon>Eggerthellales</taxon>
        <taxon>Eggerthellaceae</taxon>
        <taxon>Eggerthella</taxon>
    </lineage>
</organism>
<dbReference type="PANTHER" id="PTHR43873">
    <property type="entry name" value="COBYRINATE A,C-DIAMIDE SYNTHASE"/>
    <property type="match status" value="1"/>
</dbReference>
<keyword evidence="3 7" id="KW-0547">Nucleotide-binding</keyword>
<evidence type="ECO:0000256" key="5">
    <source>
        <dbReference type="ARBA" id="ARBA00022842"/>
    </source>
</evidence>
<comment type="miscellaneous">
    <text evidence="7">The a and c carboxylates of hydrogenobyrinate are activated for nucleophilic attack via formation of a phosphorylated intermediate by ATP. CobB catalyzes first the amidation of the c-carboxylate, and then that of the a-carboxylate.</text>
</comment>
<dbReference type="InterPro" id="IPR002586">
    <property type="entry name" value="CobQ/CobB/MinD/ParA_Nub-bd_dom"/>
</dbReference>
<dbReference type="Proteomes" id="UP000253817">
    <property type="component" value="Unassembled WGS sequence"/>
</dbReference>
<evidence type="ECO:0000313" key="11">
    <source>
        <dbReference type="Proteomes" id="UP000253817"/>
    </source>
</evidence>
<dbReference type="Gene3D" id="3.40.50.300">
    <property type="entry name" value="P-loop containing nucleotide triphosphate hydrolases"/>
    <property type="match status" value="1"/>
</dbReference>
<evidence type="ECO:0000256" key="7">
    <source>
        <dbReference type="HAMAP-Rule" id="MF_00027"/>
    </source>
</evidence>
<feature type="domain" description="CobB/CobQ-like glutamine amidotransferase" evidence="9">
    <location>
        <begin position="250"/>
        <end position="440"/>
    </location>
</feature>
<feature type="domain" description="CobQ/CobB/MinD/ParA nucleotide binding" evidence="8">
    <location>
        <begin position="4"/>
        <end position="188"/>
    </location>
</feature>
<dbReference type="EMBL" id="PPTT01000018">
    <property type="protein sequence ID" value="RDB68107.1"/>
    <property type="molecule type" value="Genomic_DNA"/>
</dbReference>
<protein>
    <recommendedName>
        <fullName evidence="7">Hydrogenobyrinate a,c-diamide synthase</fullName>
        <ecNumber evidence="7">6.3.5.9</ecNumber>
    </recommendedName>
    <alternativeName>
        <fullName evidence="7">Hydrogenobyrinic acid a,c-diamide synthase</fullName>
    </alternativeName>
</protein>
<dbReference type="Pfam" id="PF07685">
    <property type="entry name" value="GATase_3"/>
    <property type="match status" value="1"/>
</dbReference>
<evidence type="ECO:0000256" key="2">
    <source>
        <dbReference type="ARBA" id="ARBA00022598"/>
    </source>
</evidence>
<evidence type="ECO:0000256" key="6">
    <source>
        <dbReference type="ARBA" id="ARBA00022962"/>
    </source>
</evidence>
<dbReference type="HAMAP" id="MF_00027">
    <property type="entry name" value="CobB_CbiA"/>
    <property type="match status" value="1"/>
</dbReference>
<reference evidence="10 11" key="1">
    <citation type="journal article" date="2018" name="Elife">
        <title>Discovery and characterization of a prevalent human gut bacterial enzyme sufficient for the inactivation of a family of plant toxins.</title>
        <authorList>
            <person name="Koppel N."/>
            <person name="Bisanz J.E."/>
            <person name="Pandelia M.E."/>
            <person name="Turnbaugh P.J."/>
            <person name="Balskus E.P."/>
        </authorList>
    </citation>
    <scope>NUCLEOTIDE SEQUENCE [LARGE SCALE GENOMIC DNA]</scope>
    <source>
        <strain evidence="10 11">DSM 16107</strain>
    </source>
</reference>
<comment type="cofactor">
    <cofactor evidence="1 7">
        <name>Mg(2+)</name>
        <dbReference type="ChEBI" id="CHEBI:18420"/>
    </cofactor>
</comment>
<dbReference type="NCBIfam" id="NF002204">
    <property type="entry name" value="PRK01077.1"/>
    <property type="match status" value="1"/>
</dbReference>
<dbReference type="NCBIfam" id="TIGR00379">
    <property type="entry name" value="cobB"/>
    <property type="match status" value="1"/>
</dbReference>
<dbReference type="InterPro" id="IPR011698">
    <property type="entry name" value="GATase_3"/>
</dbReference>
<evidence type="ECO:0000259" key="8">
    <source>
        <dbReference type="Pfam" id="PF01656"/>
    </source>
</evidence>
<dbReference type="PANTHER" id="PTHR43873:SF1">
    <property type="entry name" value="COBYRINATE A,C-DIAMIDE SYNTHASE"/>
    <property type="match status" value="1"/>
</dbReference>
<evidence type="ECO:0000313" key="10">
    <source>
        <dbReference type="EMBL" id="RDB68107.1"/>
    </source>
</evidence>
<comment type="catalytic activity">
    <reaction evidence="7">
        <text>hydrogenobyrinate + 2 L-glutamine + 2 ATP + 2 H2O = hydrogenobyrinate a,c-diamide + 2 L-glutamate + 2 ADP + 2 phosphate + 2 H(+)</text>
        <dbReference type="Rhea" id="RHEA:12544"/>
        <dbReference type="ChEBI" id="CHEBI:15377"/>
        <dbReference type="ChEBI" id="CHEBI:15378"/>
        <dbReference type="ChEBI" id="CHEBI:29985"/>
        <dbReference type="ChEBI" id="CHEBI:30616"/>
        <dbReference type="ChEBI" id="CHEBI:43474"/>
        <dbReference type="ChEBI" id="CHEBI:58359"/>
        <dbReference type="ChEBI" id="CHEBI:77873"/>
        <dbReference type="ChEBI" id="CHEBI:77874"/>
        <dbReference type="ChEBI" id="CHEBI:456216"/>
        <dbReference type="EC" id="6.3.5.9"/>
    </reaction>
</comment>
<keyword evidence="6 7" id="KW-0315">Glutamine amidotransferase</keyword>
<keyword evidence="2 7" id="KW-0436">Ligase</keyword>
<keyword evidence="7" id="KW-0169">Cobalamin biosynthesis</keyword>
<sequence length="466" mass="49246">MPRLMIAAPHGRSGKTVLTLGLLRALSNRGLAVQPFKKGPDYIDTGWHTVAAHRDARNLDCFFMDDPKMRGVLRTAGEGADVCMVEGAMGLFDGLDVEGSSSSAEVAKRLGLPVVLVVDVTRMTRTTAAVVQGLARFDEELTVAGVLLNRVQGARQEKLVRAAVERYCGLPVVGALPKDAALDIPDRHLGLTSSTEAREKDAFLDGIAAVVEQHVDIDALLELAATAPPLPGGGAAAVAAPPLRAPRVRMAVVRDRAFSFYYPENLQALEAAGAELVFADSLEDDALPDDVRGLYVGGGFPEMFAAQLQANEGFRQSVRRFAAQGFPVYAECGGLMYLARRLVCAQGAYDMAGVLDLDVAMEERRQGHGYAVIVAGEDHPWLPAGTELKGHEHHHSHVVNCGAQVRFAFGNVRGRGIADRRDGACCGNVVAGYTHVNALASPAWAPGFVAAARAAAQGAPGGATPS</sequence>
<dbReference type="InterPro" id="IPR029062">
    <property type="entry name" value="Class_I_gatase-like"/>
</dbReference>
<name>A0ABX9HHZ8_9ACTN</name>
<evidence type="ECO:0000256" key="4">
    <source>
        <dbReference type="ARBA" id="ARBA00022840"/>
    </source>
</evidence>
<dbReference type="CDD" id="cd03130">
    <property type="entry name" value="GATase1_CobB"/>
    <property type="match status" value="1"/>
</dbReference>
<dbReference type="Gene3D" id="3.40.50.880">
    <property type="match status" value="1"/>
</dbReference>
<keyword evidence="5 7" id="KW-0460">Magnesium</keyword>
<comment type="pathway">
    <text evidence="7">Cofactor biosynthesis; adenosylcobalamin biosynthesis; cob(II)yrinate a,c-diamide from precorrin-2 (aerobic route): step 9/10.</text>
</comment>